<dbReference type="Proteomes" id="UP000019141">
    <property type="component" value="Unassembled WGS sequence"/>
</dbReference>
<accession>W4LNJ2</accession>
<comment type="caution">
    <text evidence="2">The sequence shown here is derived from an EMBL/GenBank/DDBJ whole genome shotgun (WGS) entry which is preliminary data.</text>
</comment>
<dbReference type="AlphaFoldDB" id="W4LNJ2"/>
<reference evidence="2 3" key="1">
    <citation type="journal article" date="2014" name="Nature">
        <title>An environmental bacterial taxon with a large and distinct metabolic repertoire.</title>
        <authorList>
            <person name="Wilson M.C."/>
            <person name="Mori T."/>
            <person name="Ruckert C."/>
            <person name="Uria A.R."/>
            <person name="Helf M.J."/>
            <person name="Takada K."/>
            <person name="Gernert C."/>
            <person name="Steffens U.A."/>
            <person name="Heycke N."/>
            <person name="Schmitt S."/>
            <person name="Rinke C."/>
            <person name="Helfrich E.J."/>
            <person name="Brachmann A.O."/>
            <person name="Gurgui C."/>
            <person name="Wakimoto T."/>
            <person name="Kracht M."/>
            <person name="Crusemann M."/>
            <person name="Hentschel U."/>
            <person name="Abe I."/>
            <person name="Matsunaga S."/>
            <person name="Kalinowski J."/>
            <person name="Takeyama H."/>
            <person name="Piel J."/>
        </authorList>
    </citation>
    <scope>NUCLEOTIDE SEQUENCE [LARGE SCALE GENOMIC DNA]</scope>
    <source>
        <strain evidence="3">TSY1</strain>
    </source>
</reference>
<proteinExistence type="predicted"/>
<dbReference type="InterPro" id="IPR008136">
    <property type="entry name" value="CinA_C"/>
</dbReference>
<dbReference type="Pfam" id="PF02464">
    <property type="entry name" value="CinA"/>
    <property type="match status" value="1"/>
</dbReference>
<sequence>KLQSLGMDPEVMDRHGAVSLQTAQAMAAGLQGICQADMVLAETGIAGPIRGRSPKPLGSTCFAMWTPTGMVTDEQCFEGDRETIQAKITEHALEMIVRYLTQS</sequence>
<feature type="domain" description="CinA C-terminal" evidence="1">
    <location>
        <begin position="2"/>
        <end position="99"/>
    </location>
</feature>
<dbReference type="SUPFAM" id="SSF142433">
    <property type="entry name" value="CinA-like"/>
    <property type="match status" value="1"/>
</dbReference>
<dbReference type="Gene3D" id="3.90.950.20">
    <property type="entry name" value="CinA-like"/>
    <property type="match status" value="1"/>
</dbReference>
<name>W4LNJ2_ENTF1</name>
<dbReference type="InterPro" id="IPR036653">
    <property type="entry name" value="CinA-like_C"/>
</dbReference>
<dbReference type="EMBL" id="AZHW01000497">
    <property type="protein sequence ID" value="ETW98951.1"/>
    <property type="molecule type" value="Genomic_DNA"/>
</dbReference>
<evidence type="ECO:0000259" key="1">
    <source>
        <dbReference type="Pfam" id="PF02464"/>
    </source>
</evidence>
<gene>
    <name evidence="2" type="ORF">ETSY1_16740</name>
</gene>
<dbReference type="HOGENOM" id="CLU_030805_7_0_7"/>
<keyword evidence="3" id="KW-1185">Reference proteome</keyword>
<protein>
    <recommendedName>
        <fullName evidence="1">CinA C-terminal domain-containing protein</fullName>
    </recommendedName>
</protein>
<organism evidence="2 3">
    <name type="scientific">Entotheonella factor</name>
    <dbReference type="NCBI Taxonomy" id="1429438"/>
    <lineage>
        <taxon>Bacteria</taxon>
        <taxon>Pseudomonadati</taxon>
        <taxon>Nitrospinota/Tectimicrobiota group</taxon>
        <taxon>Candidatus Tectimicrobiota</taxon>
        <taxon>Candidatus Entotheonellia</taxon>
        <taxon>Candidatus Entotheonellales</taxon>
        <taxon>Candidatus Entotheonellaceae</taxon>
        <taxon>Candidatus Entotheonella</taxon>
    </lineage>
</organism>
<evidence type="ECO:0000313" key="3">
    <source>
        <dbReference type="Proteomes" id="UP000019141"/>
    </source>
</evidence>
<feature type="non-terminal residue" evidence="2">
    <location>
        <position position="1"/>
    </location>
</feature>
<evidence type="ECO:0000313" key="2">
    <source>
        <dbReference type="EMBL" id="ETW98951.1"/>
    </source>
</evidence>